<proteinExistence type="predicted"/>
<feature type="region of interest" description="Disordered" evidence="1">
    <location>
        <begin position="164"/>
        <end position="190"/>
    </location>
</feature>
<name>A0ABR1B7W8_POLSC</name>
<comment type="caution">
    <text evidence="2">The sequence shown here is derived from an EMBL/GenBank/DDBJ whole genome shotgun (WGS) entry which is preliminary data.</text>
</comment>
<evidence type="ECO:0000313" key="3">
    <source>
        <dbReference type="Proteomes" id="UP001359485"/>
    </source>
</evidence>
<organism evidence="2 3">
    <name type="scientific">Polyplax serrata</name>
    <name type="common">Common mouse louse</name>
    <dbReference type="NCBI Taxonomy" id="468196"/>
    <lineage>
        <taxon>Eukaryota</taxon>
        <taxon>Metazoa</taxon>
        <taxon>Ecdysozoa</taxon>
        <taxon>Arthropoda</taxon>
        <taxon>Hexapoda</taxon>
        <taxon>Insecta</taxon>
        <taxon>Pterygota</taxon>
        <taxon>Neoptera</taxon>
        <taxon>Paraneoptera</taxon>
        <taxon>Psocodea</taxon>
        <taxon>Troctomorpha</taxon>
        <taxon>Phthiraptera</taxon>
        <taxon>Anoplura</taxon>
        <taxon>Polyplacidae</taxon>
        <taxon>Polyplax</taxon>
    </lineage>
</organism>
<evidence type="ECO:0000256" key="1">
    <source>
        <dbReference type="SAM" id="MobiDB-lite"/>
    </source>
</evidence>
<accession>A0ABR1B7W8</accession>
<dbReference type="Proteomes" id="UP001359485">
    <property type="component" value="Unassembled WGS sequence"/>
</dbReference>
<gene>
    <name evidence="2" type="ORF">RUM44_008238</name>
</gene>
<keyword evidence="3" id="KW-1185">Reference proteome</keyword>
<reference evidence="2 3" key="1">
    <citation type="submission" date="2023-09" db="EMBL/GenBank/DDBJ databases">
        <title>Genomes of two closely related lineages of the louse Polyplax serrata with different host specificities.</title>
        <authorList>
            <person name="Martinu J."/>
            <person name="Tarabai H."/>
            <person name="Stefka J."/>
            <person name="Hypsa V."/>
        </authorList>
    </citation>
    <scope>NUCLEOTIDE SEQUENCE [LARGE SCALE GENOMIC DNA]</scope>
    <source>
        <strain evidence="2">98ZLc_SE</strain>
    </source>
</reference>
<evidence type="ECO:0000313" key="2">
    <source>
        <dbReference type="EMBL" id="KAK6637816.1"/>
    </source>
</evidence>
<sequence length="190" mass="23075">MKYLLQYVLHSSIEAFEFVFELYSLHAIDRGSKGRDTRSVKFVMEQICLTAKGDFTEGDLFYFLFFWKSLAHRNDCYELSCESRNFPPKEFISFVADVCFEAKISLRRKRFYAESEEEEQEEDGKDKKNKFENKRKRSENEREEREKERKKDFFQRTERVFLRAKKKVEKSQRKRPRSSKKRFSSVCRTK</sequence>
<feature type="region of interest" description="Disordered" evidence="1">
    <location>
        <begin position="117"/>
        <end position="152"/>
    </location>
</feature>
<feature type="compositionally biased region" description="Basic and acidic residues" evidence="1">
    <location>
        <begin position="124"/>
        <end position="152"/>
    </location>
</feature>
<protein>
    <submittedName>
        <fullName evidence="2">Uncharacterized protein</fullName>
    </submittedName>
</protein>
<dbReference type="EMBL" id="JAWJWF010000002">
    <property type="protein sequence ID" value="KAK6637816.1"/>
    <property type="molecule type" value="Genomic_DNA"/>
</dbReference>